<dbReference type="PANTHER" id="PTHR35871:SF1">
    <property type="entry name" value="CXC1-LIKE CYSTEINE CLUSTER ASSOCIATED WITH KDZ TRANSPOSASES DOMAIN-CONTAINING PROTEIN"/>
    <property type="match status" value="1"/>
</dbReference>
<dbReference type="HOGENOM" id="CLU_005726_0_1_1"/>
<dbReference type="PANTHER" id="PTHR35871">
    <property type="entry name" value="EXPRESSED PROTEIN"/>
    <property type="match status" value="1"/>
</dbReference>
<accession>A0A0C9V7P0</accession>
<evidence type="ECO:0000313" key="1">
    <source>
        <dbReference type="EMBL" id="KIJ43044.1"/>
    </source>
</evidence>
<dbReference type="InterPro" id="IPR036397">
    <property type="entry name" value="RNaseH_sf"/>
</dbReference>
<keyword evidence="2" id="KW-1185">Reference proteome</keyword>
<organism evidence="1 2">
    <name type="scientific">Sphaerobolus stellatus (strain SS14)</name>
    <dbReference type="NCBI Taxonomy" id="990650"/>
    <lineage>
        <taxon>Eukaryota</taxon>
        <taxon>Fungi</taxon>
        <taxon>Dikarya</taxon>
        <taxon>Basidiomycota</taxon>
        <taxon>Agaricomycotina</taxon>
        <taxon>Agaricomycetes</taxon>
        <taxon>Phallomycetidae</taxon>
        <taxon>Geastrales</taxon>
        <taxon>Sphaerobolaceae</taxon>
        <taxon>Sphaerobolus</taxon>
    </lineage>
</organism>
<dbReference type="EMBL" id="KN837126">
    <property type="protein sequence ID" value="KIJ43044.1"/>
    <property type="molecule type" value="Genomic_DNA"/>
</dbReference>
<dbReference type="Proteomes" id="UP000054279">
    <property type="component" value="Unassembled WGS sequence"/>
</dbReference>
<feature type="non-terminal residue" evidence="1">
    <location>
        <position position="1"/>
    </location>
</feature>
<evidence type="ECO:0000313" key="2">
    <source>
        <dbReference type="Proteomes" id="UP000054279"/>
    </source>
</evidence>
<dbReference type="GO" id="GO:0003676">
    <property type="term" value="F:nucleic acid binding"/>
    <property type="evidence" value="ECO:0007669"/>
    <property type="project" value="InterPro"/>
</dbReference>
<dbReference type="AlphaFoldDB" id="A0A0C9V7P0"/>
<dbReference type="OrthoDB" id="10039611at2759"/>
<reference evidence="1 2" key="1">
    <citation type="submission" date="2014-06" db="EMBL/GenBank/DDBJ databases">
        <title>Evolutionary Origins and Diversification of the Mycorrhizal Mutualists.</title>
        <authorList>
            <consortium name="DOE Joint Genome Institute"/>
            <consortium name="Mycorrhizal Genomics Consortium"/>
            <person name="Kohler A."/>
            <person name="Kuo A."/>
            <person name="Nagy L.G."/>
            <person name="Floudas D."/>
            <person name="Copeland A."/>
            <person name="Barry K.W."/>
            <person name="Cichocki N."/>
            <person name="Veneault-Fourrey C."/>
            <person name="LaButti K."/>
            <person name="Lindquist E.A."/>
            <person name="Lipzen A."/>
            <person name="Lundell T."/>
            <person name="Morin E."/>
            <person name="Murat C."/>
            <person name="Riley R."/>
            <person name="Ohm R."/>
            <person name="Sun H."/>
            <person name="Tunlid A."/>
            <person name="Henrissat B."/>
            <person name="Grigoriev I.V."/>
            <person name="Hibbett D.S."/>
            <person name="Martin F."/>
        </authorList>
    </citation>
    <scope>NUCLEOTIDE SEQUENCE [LARGE SCALE GENOMIC DNA]</scope>
    <source>
        <strain evidence="1 2">SS14</strain>
    </source>
</reference>
<dbReference type="Gene3D" id="3.30.420.10">
    <property type="entry name" value="Ribonuclease H-like superfamily/Ribonuclease H"/>
    <property type="match status" value="1"/>
</dbReference>
<protein>
    <submittedName>
        <fullName evidence="1">Uncharacterized protein</fullName>
    </submittedName>
</protein>
<name>A0A0C9V7P0_SPHS4</name>
<gene>
    <name evidence="1" type="ORF">M422DRAFT_170411</name>
</gene>
<proteinExistence type="predicted"/>
<sequence length="230" mass="26905">FDNAPGHQKRADDALSARYMPKFPKPWWGKKGLCKMRNGKLPSSDPQDFYYPDDHPQYPGYFKGMAKILEERGLIQESRLPAECNKFKCVDEKAACCCRRVLFNQPDFIAQKPVIIELVESHGHMAFFYPKFHPELNFIEQCWGYAKFHYRMLPEPKKEVEMEQNIRDSLDCVDIGKMQKFSNRSVRFMDAYQRGLSGAQAVWANRKYHGHRVLPEKIMEDLEKAEMSNA</sequence>